<proteinExistence type="predicted"/>
<comment type="caution">
    <text evidence="1">The sequence shown here is derived from an EMBL/GenBank/DDBJ whole genome shotgun (WGS) entry which is preliminary data.</text>
</comment>
<dbReference type="Proteomes" id="UP000387223">
    <property type="component" value="Unassembled WGS sequence"/>
</dbReference>
<reference evidence="1 2" key="1">
    <citation type="journal article" date="2019" name="J. Gen. Appl. Microbiol.">
        <title>Aerobic degradation of cis-dichloroethene by the marine bacterium Marinobacter salsuginis strain 5N-3.</title>
        <authorList>
            <person name="Inoue Y."/>
            <person name="Fukunaga Y."/>
            <person name="Katsumata H."/>
            <person name="Ohji S."/>
            <person name="Hosoyama A."/>
            <person name="Mori K."/>
            <person name="Ando K."/>
        </authorList>
    </citation>
    <scope>NUCLEOTIDE SEQUENCE [LARGE SCALE GENOMIC DNA]</scope>
    <source>
        <strain evidence="1 2">NBRC 109114</strain>
    </source>
</reference>
<protein>
    <submittedName>
        <fullName evidence="1">Uncharacterized protein</fullName>
    </submittedName>
</protein>
<sequence>MTPLKSERPEASASAVRNLGRRLTKISKNSPAVISHDILDAAQAKVQPNTSKLTYHSFLCLSESDTDPARTPNQHIVVVRFDWLQSPVNRPPEGSTFGMTRERNP</sequence>
<name>A0A5M3PW35_9GAMM</name>
<organism evidence="1 2">
    <name type="scientific">Marinobacter salsuginis</name>
    <dbReference type="NCBI Taxonomy" id="418719"/>
    <lineage>
        <taxon>Bacteria</taxon>
        <taxon>Pseudomonadati</taxon>
        <taxon>Pseudomonadota</taxon>
        <taxon>Gammaproteobacteria</taxon>
        <taxon>Pseudomonadales</taxon>
        <taxon>Marinobacteraceae</taxon>
        <taxon>Marinobacter</taxon>
    </lineage>
</organism>
<dbReference type="AlphaFoldDB" id="A0A5M3PW35"/>
<dbReference type="EMBL" id="BGZI01000003">
    <property type="protein sequence ID" value="GBO87142.1"/>
    <property type="molecule type" value="Genomic_DNA"/>
</dbReference>
<accession>A0A5M3PW35</accession>
<evidence type="ECO:0000313" key="2">
    <source>
        <dbReference type="Proteomes" id="UP000387223"/>
    </source>
</evidence>
<gene>
    <name evidence="1" type="ORF">MSSD14B_08100</name>
</gene>
<evidence type="ECO:0000313" key="1">
    <source>
        <dbReference type="EMBL" id="GBO87142.1"/>
    </source>
</evidence>